<feature type="domain" description="ABC transporter" evidence="9">
    <location>
        <begin position="2"/>
        <end position="235"/>
    </location>
</feature>
<keyword evidence="6 10" id="KW-0067">ATP-binding</keyword>
<evidence type="ECO:0000256" key="1">
    <source>
        <dbReference type="ARBA" id="ARBA00004236"/>
    </source>
</evidence>
<dbReference type="GO" id="GO:0043190">
    <property type="term" value="C:ATP-binding cassette (ABC) transporter complex"/>
    <property type="evidence" value="ECO:0007669"/>
    <property type="project" value="TreeGrafter"/>
</dbReference>
<evidence type="ECO:0000256" key="2">
    <source>
        <dbReference type="ARBA" id="ARBA00005417"/>
    </source>
</evidence>
<dbReference type="AlphaFoldDB" id="A0A397R3K2"/>
<name>A0A397R3K2_9MOLU</name>
<evidence type="ECO:0000256" key="4">
    <source>
        <dbReference type="ARBA" id="ARBA00022475"/>
    </source>
</evidence>
<dbReference type="EMBL" id="QXEV01000026">
    <property type="protein sequence ID" value="RIA64991.1"/>
    <property type="molecule type" value="Genomic_DNA"/>
</dbReference>
<dbReference type="PANTHER" id="PTHR43553:SF24">
    <property type="entry name" value="ENERGY-COUPLING FACTOR TRANSPORTER ATP-BINDING PROTEIN ECFA1"/>
    <property type="match status" value="1"/>
</dbReference>
<dbReference type="NCBIfam" id="NF010167">
    <property type="entry name" value="PRK13648.1"/>
    <property type="match status" value="1"/>
</dbReference>
<dbReference type="InterPro" id="IPR030947">
    <property type="entry name" value="EcfA_1"/>
</dbReference>
<sequence length="268" mass="30277">MIEVKDLKFSYNTQDRAVKGVSFSVLDHEWLSIIGHNGSGKSTIAKLLTGLIQPQAGTISYDGVVLDESTIDMVRKRVGIVFQNPDNQFVGYNVLYDIAFGLENHLVPREEMRALIDEYTKKVDMNEYLSREPQTLSGGQKQRVAIAGILAMNCDIIILDEATSMLDPQGTEEIIALIEELHKKYNKTVITITHDLNLAEKSDRIIVMKNGFIIKEGKPSEIFMERDILLSSNLDMPFSLKAAYEASKTEINDNKELMDALWEYHSKM</sequence>
<dbReference type="CDD" id="cd03225">
    <property type="entry name" value="ABC_cobalt_CbiO_domain1"/>
    <property type="match status" value="1"/>
</dbReference>
<keyword evidence="8" id="KW-0472">Membrane</keyword>
<keyword evidence="7" id="KW-1278">Translocase</keyword>
<comment type="similarity">
    <text evidence="2">Belongs to the ABC transporter superfamily.</text>
</comment>
<dbReference type="RefSeq" id="WP_119016773.1">
    <property type="nucleotide sequence ID" value="NZ_QXEV01000026.1"/>
</dbReference>
<dbReference type="PROSITE" id="PS50893">
    <property type="entry name" value="ABC_TRANSPORTER_2"/>
    <property type="match status" value="1"/>
</dbReference>
<evidence type="ECO:0000256" key="3">
    <source>
        <dbReference type="ARBA" id="ARBA00022448"/>
    </source>
</evidence>
<dbReference type="Proteomes" id="UP000266506">
    <property type="component" value="Unassembled WGS sequence"/>
</dbReference>
<keyword evidence="3" id="KW-0813">Transport</keyword>
<dbReference type="FunFam" id="3.40.50.300:FF:000224">
    <property type="entry name" value="Energy-coupling factor transporter ATP-binding protein EcfA"/>
    <property type="match status" value="1"/>
</dbReference>
<dbReference type="GO" id="GO:0016887">
    <property type="term" value="F:ATP hydrolysis activity"/>
    <property type="evidence" value="ECO:0007669"/>
    <property type="project" value="InterPro"/>
</dbReference>
<comment type="caution">
    <text evidence="10">The sequence shown here is derived from an EMBL/GenBank/DDBJ whole genome shotgun (WGS) entry which is preliminary data.</text>
</comment>
<evidence type="ECO:0000313" key="11">
    <source>
        <dbReference type="Proteomes" id="UP000266506"/>
    </source>
</evidence>
<dbReference type="InterPro" id="IPR050095">
    <property type="entry name" value="ECF_ABC_transporter_ATP-bd"/>
</dbReference>
<dbReference type="InterPro" id="IPR003593">
    <property type="entry name" value="AAA+_ATPase"/>
</dbReference>
<dbReference type="GO" id="GO:0005524">
    <property type="term" value="F:ATP binding"/>
    <property type="evidence" value="ECO:0007669"/>
    <property type="project" value="UniProtKB-KW"/>
</dbReference>
<keyword evidence="4" id="KW-1003">Cell membrane</keyword>
<dbReference type="OrthoDB" id="9784332at2"/>
<reference evidence="10 11" key="1">
    <citation type="submission" date="2018-08" db="EMBL/GenBank/DDBJ databases">
        <title>Genomic Encyclopedia of Archaeal and Bacterial Type Strains, Phase II (KMG-II): from individual species to whole genera.</title>
        <authorList>
            <person name="Goeker M."/>
        </authorList>
    </citation>
    <scope>NUCLEOTIDE SEQUENCE [LARGE SCALE GENOMIC DNA]</scope>
    <source>
        <strain evidence="10 11">ATCC 27112</strain>
    </source>
</reference>
<dbReference type="InParanoid" id="A0A397R3K2"/>
<keyword evidence="5" id="KW-0547">Nucleotide-binding</keyword>
<dbReference type="PANTHER" id="PTHR43553">
    <property type="entry name" value="HEAVY METAL TRANSPORTER"/>
    <property type="match status" value="1"/>
</dbReference>
<dbReference type="Gene3D" id="3.40.50.300">
    <property type="entry name" value="P-loop containing nucleotide triphosphate hydrolases"/>
    <property type="match status" value="1"/>
</dbReference>
<comment type="subcellular location">
    <subcellularLocation>
        <location evidence="1">Cell membrane</location>
    </subcellularLocation>
</comment>
<protein>
    <submittedName>
        <fullName evidence="10">Energy-coupling factor transport system ATP-binding protein</fullName>
    </submittedName>
</protein>
<dbReference type="InterPro" id="IPR017871">
    <property type="entry name" value="ABC_transporter-like_CS"/>
</dbReference>
<evidence type="ECO:0000313" key="10">
    <source>
        <dbReference type="EMBL" id="RIA64991.1"/>
    </source>
</evidence>
<dbReference type="NCBIfam" id="TIGR04520">
    <property type="entry name" value="ECF_ATPase_1"/>
    <property type="match status" value="1"/>
</dbReference>
<dbReference type="SMART" id="SM00382">
    <property type="entry name" value="AAA"/>
    <property type="match status" value="1"/>
</dbReference>
<accession>A0A397R3K2</accession>
<gene>
    <name evidence="10" type="ORF">EI71_01690</name>
</gene>
<proteinExistence type="inferred from homology"/>
<dbReference type="PROSITE" id="PS00211">
    <property type="entry name" value="ABC_TRANSPORTER_1"/>
    <property type="match status" value="1"/>
</dbReference>
<dbReference type="Pfam" id="PF00005">
    <property type="entry name" value="ABC_tran"/>
    <property type="match status" value="1"/>
</dbReference>
<evidence type="ECO:0000259" key="9">
    <source>
        <dbReference type="PROSITE" id="PS50893"/>
    </source>
</evidence>
<evidence type="ECO:0000256" key="7">
    <source>
        <dbReference type="ARBA" id="ARBA00022967"/>
    </source>
</evidence>
<keyword evidence="11" id="KW-1185">Reference proteome</keyword>
<dbReference type="GO" id="GO:0042626">
    <property type="term" value="F:ATPase-coupled transmembrane transporter activity"/>
    <property type="evidence" value="ECO:0007669"/>
    <property type="project" value="TreeGrafter"/>
</dbReference>
<dbReference type="InterPro" id="IPR015856">
    <property type="entry name" value="ABC_transpr_CbiO/EcfA_su"/>
</dbReference>
<evidence type="ECO:0000256" key="5">
    <source>
        <dbReference type="ARBA" id="ARBA00022741"/>
    </source>
</evidence>
<dbReference type="InterPro" id="IPR003439">
    <property type="entry name" value="ABC_transporter-like_ATP-bd"/>
</dbReference>
<dbReference type="InterPro" id="IPR027417">
    <property type="entry name" value="P-loop_NTPase"/>
</dbReference>
<dbReference type="SUPFAM" id="SSF52540">
    <property type="entry name" value="P-loop containing nucleoside triphosphate hydrolases"/>
    <property type="match status" value="1"/>
</dbReference>
<dbReference type="FunCoup" id="A0A397R3K2">
    <property type="interactions" value="218"/>
</dbReference>
<evidence type="ECO:0000256" key="6">
    <source>
        <dbReference type="ARBA" id="ARBA00022840"/>
    </source>
</evidence>
<organism evidence="10 11">
    <name type="scientific">Anaeroplasma bactoclasticum</name>
    <dbReference type="NCBI Taxonomy" id="2088"/>
    <lineage>
        <taxon>Bacteria</taxon>
        <taxon>Bacillati</taxon>
        <taxon>Mycoplasmatota</taxon>
        <taxon>Mollicutes</taxon>
        <taxon>Anaeroplasmatales</taxon>
        <taxon>Anaeroplasmataceae</taxon>
        <taxon>Anaeroplasma</taxon>
    </lineage>
</organism>
<evidence type="ECO:0000256" key="8">
    <source>
        <dbReference type="ARBA" id="ARBA00023136"/>
    </source>
</evidence>